<dbReference type="PANTHER" id="PTHR33744:SF1">
    <property type="entry name" value="DNA-BINDING TRANSCRIPTIONAL ACTIVATOR ADER"/>
    <property type="match status" value="1"/>
</dbReference>
<dbReference type="Pfam" id="PF17853">
    <property type="entry name" value="GGDEF_2"/>
    <property type="match status" value="1"/>
</dbReference>
<dbReference type="InterPro" id="IPR025736">
    <property type="entry name" value="PucR_C-HTH_dom"/>
</dbReference>
<sequence>MNEGSERVHTQSMTPDQLWPDASEPVRRLIRELAEKMLARSGEVAGDLTAASLEDPRYRTIADDPVIAEVDARLTVSNLKHWLTSNISEPGHRVRPATGSAMRTYARDVVLRGLTTDDIQSWRAVQRVGWKWWLAACFQVTDDKEQLCELIEVTSNSLTTFVDDSIAELAEHVRRVREELAGGSQLQRYATVELLLQGADIAPARAEAQLGYALTGSHIGAVVWVDSEKEIAALERASEQVMRACGADRRLTVVAGTVALWLWIPAKTTPTVAVLMDSLGRRSGVRVALGRAATGMAGFRRTHMDAAAAQRLLARLGSPLSVVRYEDVHLMDLLSADPASADQFVTDVLGEFQSASPVLHQTVLTYVEEALNRTSTAERLYTHRNTIDRRLARVDELLPKPFARNPIEVAAALTLLRVRAGR</sequence>
<evidence type="ECO:0000313" key="5">
    <source>
        <dbReference type="EMBL" id="CAM62737.1"/>
    </source>
</evidence>
<dbReference type="InterPro" id="IPR042070">
    <property type="entry name" value="PucR_C-HTH_sf"/>
</dbReference>
<evidence type="ECO:0008006" key="7">
    <source>
        <dbReference type="Google" id="ProtNLM"/>
    </source>
</evidence>
<proteinExistence type="inferred from homology"/>
<dbReference type="InterPro" id="IPR041522">
    <property type="entry name" value="CdaR_GGDEF"/>
</dbReference>
<evidence type="ECO:0000313" key="6">
    <source>
        <dbReference type="Proteomes" id="UP000007137"/>
    </source>
</evidence>
<evidence type="ECO:0000259" key="3">
    <source>
        <dbReference type="Pfam" id="PF13556"/>
    </source>
</evidence>
<dbReference type="EMBL" id="CU458896">
    <property type="protein sequence ID" value="CAM62737.1"/>
    <property type="molecule type" value="Genomic_DNA"/>
</dbReference>
<dbReference type="Proteomes" id="UP000007137">
    <property type="component" value="Chromosome"/>
</dbReference>
<name>B1MBW6_MYCA9</name>
<accession>B1MBW6</accession>
<dbReference type="Pfam" id="PF13556">
    <property type="entry name" value="HTH_30"/>
    <property type="match status" value="1"/>
</dbReference>
<dbReference type="PANTHER" id="PTHR33744">
    <property type="entry name" value="CARBOHYDRATE DIACID REGULATOR"/>
    <property type="match status" value="1"/>
</dbReference>
<feature type="domain" description="CdaR GGDEF-like" evidence="4">
    <location>
        <begin position="205"/>
        <end position="312"/>
    </location>
</feature>
<dbReference type="InterPro" id="IPR051448">
    <property type="entry name" value="CdaR-like_regulators"/>
</dbReference>
<dbReference type="KEGG" id="mab:MAB_2657c"/>
<dbReference type="Gene3D" id="1.10.10.2840">
    <property type="entry name" value="PucR C-terminal helix-turn-helix domain"/>
    <property type="match status" value="1"/>
</dbReference>
<reference evidence="5 6" key="1">
    <citation type="journal article" date="2009" name="PLoS ONE">
        <title>Non mycobacterial virulence genes in the genome of the emerging pathogen Mycobacterium abscessus.</title>
        <authorList>
            <person name="Ripoll F."/>
            <person name="Pasek S."/>
            <person name="Schenowitz C."/>
            <person name="Dossat C."/>
            <person name="Barbe V."/>
            <person name="Rottman M."/>
            <person name="Macheras E."/>
            <person name="Heym B."/>
            <person name="Herrmann J.L."/>
            <person name="Daffe M."/>
            <person name="Brosch R."/>
            <person name="Risler J.L."/>
            <person name="Gaillard J.L."/>
        </authorList>
    </citation>
    <scope>NUCLEOTIDE SEQUENCE [LARGE SCALE GENOMIC DNA]</scope>
    <source>
        <strain evidence="6">ATCC 19977 / DSM 44196 / CCUG 20993 / CIP 104536 / JCM 13569 / NCTC 13031 / TMC 1543 / L948</strain>
    </source>
</reference>
<keyword evidence="6" id="KW-1185">Reference proteome</keyword>
<feature type="domain" description="PucR C-terminal helix-turn-helix" evidence="3">
    <location>
        <begin position="359"/>
        <end position="403"/>
    </location>
</feature>
<evidence type="ECO:0000256" key="1">
    <source>
        <dbReference type="ARBA" id="ARBA00006754"/>
    </source>
</evidence>
<organism evidence="5 6">
    <name type="scientific">Mycobacteroides abscessus (strain ATCC 19977 / DSM 44196 / CCUG 20993 / CIP 104536 / JCM 13569 / NCTC 13031 / TMC 1543 / L948)</name>
    <name type="common">Mycobacterium abscessus</name>
    <dbReference type="NCBI Taxonomy" id="561007"/>
    <lineage>
        <taxon>Bacteria</taxon>
        <taxon>Bacillati</taxon>
        <taxon>Actinomycetota</taxon>
        <taxon>Actinomycetes</taxon>
        <taxon>Mycobacteriales</taxon>
        <taxon>Mycobacteriaceae</taxon>
        <taxon>Mycobacteroides</taxon>
        <taxon>Mycobacteroides abscessus</taxon>
    </lineage>
</organism>
<comment type="similarity">
    <text evidence="1">Belongs to the CdaR family.</text>
</comment>
<evidence type="ECO:0000256" key="2">
    <source>
        <dbReference type="SAM" id="MobiDB-lite"/>
    </source>
</evidence>
<protein>
    <recommendedName>
        <fullName evidence="7">Transcriptional regulator</fullName>
    </recommendedName>
</protein>
<gene>
    <name evidence="5" type="ordered locus">MAB_2657c</name>
</gene>
<evidence type="ECO:0000259" key="4">
    <source>
        <dbReference type="Pfam" id="PF17853"/>
    </source>
</evidence>
<dbReference type="AlphaFoldDB" id="B1MBW6"/>
<feature type="region of interest" description="Disordered" evidence="2">
    <location>
        <begin position="1"/>
        <end position="21"/>
    </location>
</feature>